<accession>A0A9P6MK90</accession>
<dbReference type="CDD" id="cd00035">
    <property type="entry name" value="ChtBD1"/>
    <property type="match status" value="1"/>
</dbReference>
<feature type="domain" description="Galactose oxidase-like Early set" evidence="5">
    <location>
        <begin position="524"/>
        <end position="624"/>
    </location>
</feature>
<dbReference type="SUPFAM" id="SSF50965">
    <property type="entry name" value="Galactose oxidase, central domain"/>
    <property type="match status" value="1"/>
</dbReference>
<evidence type="ECO:0000256" key="2">
    <source>
        <dbReference type="SAM" id="MobiDB-lite"/>
    </source>
</evidence>
<feature type="region of interest" description="Disordered" evidence="2">
    <location>
        <begin position="85"/>
        <end position="111"/>
    </location>
</feature>
<gene>
    <name evidence="6" type="ORF">BGZ65_000154</name>
</gene>
<name>A0A9P6MK90_9FUNG</name>
<protein>
    <recommendedName>
        <fullName evidence="8">Chitin-binding type-1 domain-containing protein</fullName>
    </recommendedName>
</protein>
<reference evidence="6" key="1">
    <citation type="journal article" date="2020" name="Fungal Divers.">
        <title>Resolving the Mortierellaceae phylogeny through synthesis of multi-gene phylogenetics and phylogenomics.</title>
        <authorList>
            <person name="Vandepol N."/>
            <person name="Liber J."/>
            <person name="Desiro A."/>
            <person name="Na H."/>
            <person name="Kennedy M."/>
            <person name="Barry K."/>
            <person name="Grigoriev I.V."/>
            <person name="Miller A.N."/>
            <person name="O'Donnell K."/>
            <person name="Stajich J.E."/>
            <person name="Bonito G."/>
        </authorList>
    </citation>
    <scope>NUCLEOTIDE SEQUENCE</scope>
    <source>
        <strain evidence="6">MES-2147</strain>
    </source>
</reference>
<sequence>MVFVHKIGLLLAVSMLSLSWWTAEAATACKFNSGLACPMETPCCSNSGHCGNSLLACGKGCDALASFNNVCQQYNYGLSTNHINTNNNNNNNNNNNIINGVTGSNKPRPHPTLPRGSFKVVGLTGVAAQHIALVSPKKMLIIDKAENNPAKLPSGLAAHAVEYDIETNKYRTLAVATNTFCSGGGFLPNGTLFSAGGAESRNTRTFATGSGFQTLRMWNPCEDNSCQWVENPSDAAWQMTGNRWYVSITTLPNGKLFILGGSNSSLAINRFATNNPTWELYPKPEGINAEDYKPVFSQFMVDALPNNLYPNVYTLPDGNLYIFANQKSMIYNVEARKEIKRFPDLPGGPRSYPLTGSHVLLPLDPARNYAHEVLVCGGSEAMSTRSKALQSCGRINLHADDPQWEIDQMPTPRLMSDAVILADGKIMLLNGAQIGYAGFLRASNPIYTPVVYDPNAPLGKRFTEWVPSNIARMYHSVATLLPDGTVFVAGSNQNSEVRFEDVPFPTEYRVEIFTPPYLTTDLERPEIVSDIPAIVTYDQKLNIVIDVKDTTDRYEPDITFMLGHRGFVTHSTHMSQRMIKLVATKSSNKGSKITYSVAMPPNANLMPPGPHYIHVLNNGVPSKALHLLLN</sequence>
<feature type="signal peptide" evidence="3">
    <location>
        <begin position="1"/>
        <end position="25"/>
    </location>
</feature>
<dbReference type="OrthoDB" id="2019572at2759"/>
<evidence type="ECO:0000259" key="5">
    <source>
        <dbReference type="Pfam" id="PF09118"/>
    </source>
</evidence>
<dbReference type="InterPro" id="IPR014756">
    <property type="entry name" value="Ig_E-set"/>
</dbReference>
<evidence type="ECO:0000313" key="6">
    <source>
        <dbReference type="EMBL" id="KAG0004535.1"/>
    </source>
</evidence>
<dbReference type="InterPro" id="IPR013783">
    <property type="entry name" value="Ig-like_fold"/>
</dbReference>
<feature type="domain" description="Glyoxal oxidase N-terminal" evidence="4">
    <location>
        <begin position="154"/>
        <end position="517"/>
    </location>
</feature>
<dbReference type="Pfam" id="PF09118">
    <property type="entry name" value="GO-like_E_set"/>
    <property type="match status" value="1"/>
</dbReference>
<dbReference type="EMBL" id="JAAAHW010000256">
    <property type="protein sequence ID" value="KAG0004535.1"/>
    <property type="molecule type" value="Genomic_DNA"/>
</dbReference>
<comment type="caution">
    <text evidence="6">The sequence shown here is derived from an EMBL/GenBank/DDBJ whole genome shotgun (WGS) entry which is preliminary data.</text>
</comment>
<evidence type="ECO:0000256" key="3">
    <source>
        <dbReference type="SAM" id="SignalP"/>
    </source>
</evidence>
<dbReference type="AlphaFoldDB" id="A0A9P6MK90"/>
<keyword evidence="1 3" id="KW-0732">Signal</keyword>
<dbReference type="InterPro" id="IPR011043">
    <property type="entry name" value="Gal_Oxase/kelch_b-propeller"/>
</dbReference>
<evidence type="ECO:0000256" key="1">
    <source>
        <dbReference type="ARBA" id="ARBA00022729"/>
    </source>
</evidence>
<feature type="compositionally biased region" description="Low complexity" evidence="2">
    <location>
        <begin position="85"/>
        <end position="99"/>
    </location>
</feature>
<dbReference type="PANTHER" id="PTHR32208">
    <property type="entry name" value="SECRETED PROTEIN-RELATED"/>
    <property type="match status" value="1"/>
</dbReference>
<dbReference type="InterPro" id="IPR015202">
    <property type="entry name" value="GO-like_E_set"/>
</dbReference>
<proteinExistence type="predicted"/>
<dbReference type="Gene3D" id="2.130.10.80">
    <property type="entry name" value="Galactose oxidase/kelch, beta-propeller"/>
    <property type="match status" value="1"/>
</dbReference>
<evidence type="ECO:0000259" key="4">
    <source>
        <dbReference type="Pfam" id="PF07250"/>
    </source>
</evidence>
<dbReference type="PANTHER" id="PTHR32208:SF21">
    <property type="entry name" value="LOW QUALITY PROTEIN: ALDEHYDE OXIDASE GLOX-LIKE"/>
    <property type="match status" value="1"/>
</dbReference>
<feature type="chain" id="PRO_5040258196" description="Chitin-binding type-1 domain-containing protein" evidence="3">
    <location>
        <begin position="26"/>
        <end position="630"/>
    </location>
</feature>
<organism evidence="6 7">
    <name type="scientific">Modicella reniformis</name>
    <dbReference type="NCBI Taxonomy" id="1440133"/>
    <lineage>
        <taxon>Eukaryota</taxon>
        <taxon>Fungi</taxon>
        <taxon>Fungi incertae sedis</taxon>
        <taxon>Mucoromycota</taxon>
        <taxon>Mortierellomycotina</taxon>
        <taxon>Mortierellomycetes</taxon>
        <taxon>Mortierellales</taxon>
        <taxon>Mortierellaceae</taxon>
        <taxon>Modicella</taxon>
    </lineage>
</organism>
<evidence type="ECO:0008006" key="8">
    <source>
        <dbReference type="Google" id="ProtNLM"/>
    </source>
</evidence>
<keyword evidence="7" id="KW-1185">Reference proteome</keyword>
<dbReference type="Proteomes" id="UP000749646">
    <property type="component" value="Unassembled WGS sequence"/>
</dbReference>
<dbReference type="Pfam" id="PF07250">
    <property type="entry name" value="Glyoxal_oxid_N"/>
    <property type="match status" value="1"/>
</dbReference>
<dbReference type="SUPFAM" id="SSF81296">
    <property type="entry name" value="E set domains"/>
    <property type="match status" value="1"/>
</dbReference>
<dbReference type="CDD" id="cd02851">
    <property type="entry name" value="E_set_GO_C"/>
    <property type="match status" value="1"/>
</dbReference>
<dbReference type="InterPro" id="IPR009880">
    <property type="entry name" value="Glyoxal_oxidase_N"/>
</dbReference>
<dbReference type="InterPro" id="IPR037293">
    <property type="entry name" value="Gal_Oxidase_central_sf"/>
</dbReference>
<dbReference type="Gene3D" id="2.60.40.10">
    <property type="entry name" value="Immunoglobulins"/>
    <property type="match status" value="1"/>
</dbReference>
<evidence type="ECO:0000313" key="7">
    <source>
        <dbReference type="Proteomes" id="UP000749646"/>
    </source>
</evidence>